<proteinExistence type="predicted"/>
<comment type="caution">
    <text evidence="2">The sequence shown here is derived from an EMBL/GenBank/DDBJ whole genome shotgun (WGS) entry which is preliminary data.</text>
</comment>
<reference evidence="2 3" key="1">
    <citation type="submission" date="2019-11" db="EMBL/GenBank/DDBJ databases">
        <title>Novel species isolated from a subtropical stream in China.</title>
        <authorList>
            <person name="Lu H."/>
        </authorList>
    </citation>
    <scope>NUCLEOTIDE SEQUENCE [LARGE SCALE GENOMIC DNA]</scope>
    <source>
        <strain evidence="2 3">FT26W</strain>
    </source>
</reference>
<evidence type="ECO:0000256" key="1">
    <source>
        <dbReference type="SAM" id="MobiDB-lite"/>
    </source>
</evidence>
<feature type="region of interest" description="Disordered" evidence="1">
    <location>
        <begin position="1"/>
        <end position="25"/>
    </location>
</feature>
<name>A0A844CYA0_9BURK</name>
<evidence type="ECO:0000313" key="3">
    <source>
        <dbReference type="Proteomes" id="UP000439986"/>
    </source>
</evidence>
<dbReference type="EMBL" id="WKJL01000010">
    <property type="protein sequence ID" value="MRW85413.1"/>
    <property type="molecule type" value="Genomic_DNA"/>
</dbReference>
<organism evidence="2 3">
    <name type="scientific">Duganella aquatilis</name>
    <dbReference type="NCBI Taxonomy" id="2666082"/>
    <lineage>
        <taxon>Bacteria</taxon>
        <taxon>Pseudomonadati</taxon>
        <taxon>Pseudomonadota</taxon>
        <taxon>Betaproteobacteria</taxon>
        <taxon>Burkholderiales</taxon>
        <taxon>Oxalobacteraceae</taxon>
        <taxon>Telluria group</taxon>
        <taxon>Duganella</taxon>
    </lineage>
</organism>
<dbReference type="AlphaFoldDB" id="A0A844CYA0"/>
<dbReference type="RefSeq" id="WP_154358473.1">
    <property type="nucleotide sequence ID" value="NZ_WKJL01000010.1"/>
</dbReference>
<feature type="compositionally biased region" description="Basic and acidic residues" evidence="1">
    <location>
        <begin position="1"/>
        <end position="19"/>
    </location>
</feature>
<gene>
    <name evidence="2" type="ORF">GJ698_15110</name>
</gene>
<evidence type="ECO:0000313" key="2">
    <source>
        <dbReference type="EMBL" id="MRW85413.1"/>
    </source>
</evidence>
<dbReference type="Proteomes" id="UP000439986">
    <property type="component" value="Unassembled WGS sequence"/>
</dbReference>
<keyword evidence="3" id="KW-1185">Reference proteome</keyword>
<protein>
    <submittedName>
        <fullName evidence="2">Uncharacterized protein</fullName>
    </submittedName>
</protein>
<accession>A0A844CYA0</accession>
<sequence>MEAKSKIRQISRLERHKQDGVPPSYPPIGAGAHLIEYLYEIGPTLPGAMGEVPVTHVELRAWQENAGIELQPWEAKLLHRLSAEYLGQVHKATDPACKPPFGQLYRAPNLSNKIDAALD</sequence>